<dbReference type="Proteomes" id="UP000253410">
    <property type="component" value="Unassembled WGS sequence"/>
</dbReference>
<gene>
    <name evidence="1" type="ORF">DF182_26760</name>
</gene>
<sequence>MKFNFFKSSKPVIPVFEALQTSPHKDFYFYRKARWYWLNNDMITIIDSHSPRMITLDPWPQMVFLGATGRLMVSEYINFVASKYKQKIPADLDVTILLMIDKLVAEKLISLSAVQTEPDPQHNLPLK</sequence>
<protein>
    <recommendedName>
        <fullName evidence="3">PqqD family protein</fullName>
    </recommendedName>
</protein>
<proteinExistence type="predicted"/>
<dbReference type="EMBL" id="QFFJ01000002">
    <property type="protein sequence ID" value="RBL90076.1"/>
    <property type="molecule type" value="Genomic_DNA"/>
</dbReference>
<evidence type="ECO:0000313" key="2">
    <source>
        <dbReference type="Proteomes" id="UP000253410"/>
    </source>
</evidence>
<keyword evidence="2" id="KW-1185">Reference proteome</keyword>
<evidence type="ECO:0000313" key="1">
    <source>
        <dbReference type="EMBL" id="RBL90076.1"/>
    </source>
</evidence>
<organism evidence="1 2">
    <name type="scientific">Chitinophaga flava</name>
    <dbReference type="NCBI Taxonomy" id="2259036"/>
    <lineage>
        <taxon>Bacteria</taxon>
        <taxon>Pseudomonadati</taxon>
        <taxon>Bacteroidota</taxon>
        <taxon>Chitinophagia</taxon>
        <taxon>Chitinophagales</taxon>
        <taxon>Chitinophagaceae</taxon>
        <taxon>Chitinophaga</taxon>
    </lineage>
</organism>
<name>A0A365XUN0_9BACT</name>
<evidence type="ECO:0008006" key="3">
    <source>
        <dbReference type="Google" id="ProtNLM"/>
    </source>
</evidence>
<comment type="caution">
    <text evidence="1">The sequence shown here is derived from an EMBL/GenBank/DDBJ whole genome shotgun (WGS) entry which is preliminary data.</text>
</comment>
<accession>A0A365XUN0</accession>
<reference evidence="1 2" key="1">
    <citation type="submission" date="2018-05" db="EMBL/GenBank/DDBJ databases">
        <title>Chitinophaga sp. K3CV102501T nov., isolated from isolated from a monsoon evergreen broad-leaved forest soil.</title>
        <authorList>
            <person name="Lv Y."/>
        </authorList>
    </citation>
    <scope>NUCLEOTIDE SEQUENCE [LARGE SCALE GENOMIC DNA]</scope>
    <source>
        <strain evidence="1 2">GDMCC 1.1325</strain>
    </source>
</reference>
<dbReference type="AlphaFoldDB" id="A0A365XUN0"/>